<evidence type="ECO:0000256" key="1">
    <source>
        <dbReference type="SAM" id="Phobius"/>
    </source>
</evidence>
<reference evidence="2" key="1">
    <citation type="submission" date="2014-11" db="EMBL/GenBank/DDBJ databases">
        <authorList>
            <person name="Amaro Gonzalez C."/>
        </authorList>
    </citation>
    <scope>NUCLEOTIDE SEQUENCE</scope>
</reference>
<evidence type="ECO:0000313" key="2">
    <source>
        <dbReference type="EMBL" id="JAH89752.1"/>
    </source>
</evidence>
<dbReference type="AlphaFoldDB" id="A0A0E9WHD2"/>
<keyword evidence="1" id="KW-0812">Transmembrane</keyword>
<reference evidence="2" key="2">
    <citation type="journal article" date="2015" name="Fish Shellfish Immunol.">
        <title>Early steps in the European eel (Anguilla anguilla)-Vibrio vulnificus interaction in the gills: Role of the RtxA13 toxin.</title>
        <authorList>
            <person name="Callol A."/>
            <person name="Pajuelo D."/>
            <person name="Ebbesson L."/>
            <person name="Teles M."/>
            <person name="MacKenzie S."/>
            <person name="Amaro C."/>
        </authorList>
    </citation>
    <scope>NUCLEOTIDE SEQUENCE</scope>
</reference>
<name>A0A0E9WHD2_ANGAN</name>
<feature type="transmembrane region" description="Helical" evidence="1">
    <location>
        <begin position="12"/>
        <end position="31"/>
    </location>
</feature>
<organism evidence="2">
    <name type="scientific">Anguilla anguilla</name>
    <name type="common">European freshwater eel</name>
    <name type="synonym">Muraena anguilla</name>
    <dbReference type="NCBI Taxonomy" id="7936"/>
    <lineage>
        <taxon>Eukaryota</taxon>
        <taxon>Metazoa</taxon>
        <taxon>Chordata</taxon>
        <taxon>Craniata</taxon>
        <taxon>Vertebrata</taxon>
        <taxon>Euteleostomi</taxon>
        <taxon>Actinopterygii</taxon>
        <taxon>Neopterygii</taxon>
        <taxon>Teleostei</taxon>
        <taxon>Anguilliformes</taxon>
        <taxon>Anguillidae</taxon>
        <taxon>Anguilla</taxon>
    </lineage>
</organism>
<keyword evidence="1" id="KW-0472">Membrane</keyword>
<protein>
    <submittedName>
        <fullName evidence="2">Uncharacterized protein</fullName>
    </submittedName>
</protein>
<dbReference type="EMBL" id="GBXM01018825">
    <property type="protein sequence ID" value="JAH89752.1"/>
    <property type="molecule type" value="Transcribed_RNA"/>
</dbReference>
<accession>A0A0E9WHD2</accession>
<sequence length="79" mass="9187">MYTSATSLNMVSLVMINQCSLFLCMQSSLTISHQKYKKREKTLKMINKVHNYCHDAFSNWYSGKTVSCIIYSNHITTLR</sequence>
<proteinExistence type="predicted"/>
<keyword evidence="1" id="KW-1133">Transmembrane helix</keyword>